<dbReference type="RefSeq" id="WP_118419711.1">
    <property type="nucleotide sequence ID" value="NZ_QROO01000039.1"/>
</dbReference>
<reference evidence="1 2" key="1">
    <citation type="submission" date="2018-08" db="EMBL/GenBank/DDBJ databases">
        <title>A genome reference for cultivated species of the human gut microbiota.</title>
        <authorList>
            <person name="Zou Y."/>
            <person name="Xue W."/>
            <person name="Luo G."/>
        </authorList>
    </citation>
    <scope>NUCLEOTIDE SEQUENCE [LARGE SCALE GENOMIC DNA]</scope>
    <source>
        <strain evidence="1 2">AF38-2</strain>
    </source>
</reference>
<comment type="caution">
    <text evidence="1">The sequence shown here is derived from an EMBL/GenBank/DDBJ whole genome shotgun (WGS) entry which is preliminary data.</text>
</comment>
<sequence length="336" mass="38798">MNNYFSLTKEQQQKVLQAAENKIGLPGQAIEKDIWVTTIMQIVFTMSCAEHLIFKGGTSISKVWNLIKRFSEDIDLAINPVVFGITGDITKKKIKKLRKASSVYVRDTFYPELQQAIEDHGLADLCSVEVEPDGEGDGTYPEPRKVWIKYDSVYPSELDYLKPVVMLEISARSLMEPCTVTKVKSMVENNYPNIQTTLVDSDITTANAEKTFLEKAFLIHEMFSVEGHGRKADRKSRHLYDLSEMMKHGIDDKAIKNDDLWESIRRHREIYTSVSGMDYTPDIRKRIVLIPREDIISAWEKDYTDMKDDMIFGDKPTFDELIDMMKTLQEKFRKIQ</sequence>
<proteinExistence type="predicted"/>
<organism evidence="1 2">
    <name type="scientific">Bacteroides xylanisolvens</name>
    <dbReference type="NCBI Taxonomy" id="371601"/>
    <lineage>
        <taxon>Bacteria</taxon>
        <taxon>Pseudomonadati</taxon>
        <taxon>Bacteroidota</taxon>
        <taxon>Bacteroidia</taxon>
        <taxon>Bacteroidales</taxon>
        <taxon>Bacteroidaceae</taxon>
        <taxon>Bacteroides</taxon>
    </lineage>
</organism>
<keyword evidence="1" id="KW-0808">Transferase</keyword>
<name>A0A415KAD7_9BACE</name>
<dbReference type="Pfam" id="PF08843">
    <property type="entry name" value="AbiEii"/>
    <property type="match status" value="1"/>
</dbReference>
<gene>
    <name evidence="1" type="ORF">DW027_22920</name>
</gene>
<dbReference type="Proteomes" id="UP000284495">
    <property type="component" value="Unassembled WGS sequence"/>
</dbReference>
<evidence type="ECO:0000313" key="2">
    <source>
        <dbReference type="Proteomes" id="UP000284495"/>
    </source>
</evidence>
<accession>A0A415KAD7</accession>
<dbReference type="AlphaFoldDB" id="A0A415KAD7"/>
<dbReference type="EMBL" id="QROO01000039">
    <property type="protein sequence ID" value="RHL33262.1"/>
    <property type="molecule type" value="Genomic_DNA"/>
</dbReference>
<evidence type="ECO:0000313" key="1">
    <source>
        <dbReference type="EMBL" id="RHL33262.1"/>
    </source>
</evidence>
<dbReference type="InterPro" id="IPR014942">
    <property type="entry name" value="AbiEii"/>
</dbReference>
<dbReference type="Gene3D" id="3.10.450.620">
    <property type="entry name" value="JHP933, nucleotidyltransferase-like core domain"/>
    <property type="match status" value="1"/>
</dbReference>
<protein>
    <submittedName>
        <fullName evidence="1">Nucleotidyl transferase AbiEii/AbiGii toxin family protein</fullName>
    </submittedName>
</protein>
<dbReference type="GO" id="GO:0016740">
    <property type="term" value="F:transferase activity"/>
    <property type="evidence" value="ECO:0007669"/>
    <property type="project" value="UniProtKB-KW"/>
</dbReference>